<comment type="caution">
    <text evidence="3">The sequence shown here is derived from an EMBL/GenBank/DDBJ whole genome shotgun (WGS) entry which is preliminary data.</text>
</comment>
<evidence type="ECO:0000256" key="1">
    <source>
        <dbReference type="SAM" id="MobiDB-lite"/>
    </source>
</evidence>
<feature type="compositionally biased region" description="Polar residues" evidence="1">
    <location>
        <begin position="1"/>
        <end position="10"/>
    </location>
</feature>
<dbReference type="GO" id="GO:0016887">
    <property type="term" value="F:ATP hydrolysis activity"/>
    <property type="evidence" value="ECO:0007669"/>
    <property type="project" value="InterPro"/>
</dbReference>
<feature type="compositionally biased region" description="Basic and acidic residues" evidence="1">
    <location>
        <begin position="665"/>
        <end position="678"/>
    </location>
</feature>
<dbReference type="InterPro" id="IPR003593">
    <property type="entry name" value="AAA+_ATPase"/>
</dbReference>
<feature type="compositionally biased region" description="Polar residues" evidence="1">
    <location>
        <begin position="247"/>
        <end position="276"/>
    </location>
</feature>
<feature type="compositionally biased region" description="Basic and acidic residues" evidence="1">
    <location>
        <begin position="45"/>
        <end position="60"/>
    </location>
</feature>
<dbReference type="PANTHER" id="PTHR23389:SF21">
    <property type="entry name" value="ATPASE FAMILY AAA DOMAIN-CONTAINING PROTEIN 5"/>
    <property type="match status" value="1"/>
</dbReference>
<feature type="region of interest" description="Disordered" evidence="1">
    <location>
        <begin position="489"/>
        <end position="548"/>
    </location>
</feature>
<dbReference type="AlphaFoldDB" id="A0AA39GJ69"/>
<proteinExistence type="predicted"/>
<dbReference type="Gene3D" id="3.40.50.300">
    <property type="entry name" value="P-loop containing nucleotide triphosphate hydrolases"/>
    <property type="match status" value="1"/>
</dbReference>
<dbReference type="PANTHER" id="PTHR23389">
    <property type="entry name" value="CHROMOSOME TRANSMISSION FIDELITY FACTOR 18"/>
    <property type="match status" value="1"/>
</dbReference>
<dbReference type="CDD" id="cd00009">
    <property type="entry name" value="AAA"/>
    <property type="match status" value="1"/>
</dbReference>
<dbReference type="SUPFAM" id="SSF52540">
    <property type="entry name" value="P-loop containing nucleoside triphosphate hydrolases"/>
    <property type="match status" value="1"/>
</dbReference>
<dbReference type="EMBL" id="JAPDFR010000003">
    <property type="protein sequence ID" value="KAK0388358.1"/>
    <property type="molecule type" value="Genomic_DNA"/>
</dbReference>
<protein>
    <recommendedName>
        <fullName evidence="2">AAA+ ATPase domain-containing protein</fullName>
    </recommendedName>
</protein>
<evidence type="ECO:0000313" key="3">
    <source>
        <dbReference type="EMBL" id="KAK0388358.1"/>
    </source>
</evidence>
<gene>
    <name evidence="3" type="ORF">NLU13_4603</name>
</gene>
<feature type="region of interest" description="Disordered" evidence="1">
    <location>
        <begin position="1145"/>
        <end position="1164"/>
    </location>
</feature>
<dbReference type="SMART" id="SM00382">
    <property type="entry name" value="AAA"/>
    <property type="match status" value="1"/>
</dbReference>
<evidence type="ECO:0000259" key="2">
    <source>
        <dbReference type="SMART" id="SM00382"/>
    </source>
</evidence>
<name>A0AA39GJ69_SARSR</name>
<feature type="region of interest" description="Disordered" evidence="1">
    <location>
        <begin position="210"/>
        <end position="285"/>
    </location>
</feature>
<feature type="compositionally biased region" description="Polar residues" evidence="1">
    <location>
        <begin position="1153"/>
        <end position="1164"/>
    </location>
</feature>
<dbReference type="GO" id="GO:0005524">
    <property type="term" value="F:ATP binding"/>
    <property type="evidence" value="ECO:0007669"/>
    <property type="project" value="InterPro"/>
</dbReference>
<sequence length="1164" mass="127810">MDSYLVSTMVQGHHHQTTTQKLHPFFSKETTSVTGSQSPQIAPSYDEKRSSVLHNEAKEDRRKRRKTDGSQPDDVVDATGRSAMTNVEPNVQLQACEPVQEPKGETTIFRTIDQTSSCGTASIAHSSEHNDTIQMVPVNEPLASVPDDQKPRKVLKFNMSTGTLGSPPKPKQKQKLSRIVCIKYGSDNSDTKIRISTLISQILDGTLQLPVTPAKKRPKRSRAKRVDEFESQITPATPAHPFFSGKPKSQPTTAKPQEATRPSSKPRNTVFLTTPVSPRKPRAPFDASKVAHFGSQRSGVTKVPGAMHAMWPPQGMSHVRGDEYYLTCSSALETAPSRKSKGQVVTVSHDEAVLSGVLNKLDLPRVRSELNIEENFPNSPAEQLRLPKRHFESGRKLRMRIDEQLRSTRSLRHVRCVDGLPEESTAICHPAIASLYKSLETRLSAYDRSTCENAAWTQKYAPASAAEVLQPSCEGPLLKEWLEALKVQSVDTGSSNPEAKSSSKPEKPPKRRKKNKLDGFIVDSDDDADELNCIPDEDDEDSSAETLPTIRTVIRNRAKDSKVSGRLKNAVLISGPHGCGKTAAVYAVAKELDYEIFEINSSSRRSGKDLMEKVGDMTRNHLVQQHRAEKAAPGDGDGETTNEVRSGKQGMMTSFFKPKPGTSDKGTKSKKAADKPADLKSSPPKAQKQSLILVEEVDVLYKEDTQFWAALMGMISQSRRPFILTCNDESLVPTQSLALHGIFRFAPPPTDLAVDLCLLVAANEGHALQRDAVEAAYTSRGKDLRATLLDLNYWCQLGVGDRRGGFDWFLLRWPRGCDVDANGDTVRVVSEDTYTKGMGWIGRDAVIADNDSLDTDEEVMQQLWNLWQVPVGDWQESLDLHSWAGDISASSQDPSNKLDILEAYDDFCEAMSISDLCSDGQFGSPYQQKIDATLPGLPNKMRDDFIIGRQLLEADPVSPSTCSSVVMSQCLASLARRSLLDRTENACVSGAAAILNPLTESSAVSTLNASFESKPRPLTRYDLSLAFDPLAISDRALINSLDPSVFDRTLRLIVLDVAPWVRGIMAYDNRLMQERSKLSSLLSEGGNGKGRKRMRTTRAALSALEGGERKLTRGEKWFKGVGTGLVMRTGGEGWAEVASADLESQAELVGGSAETSDVDNSMAE</sequence>
<dbReference type="GO" id="GO:0003677">
    <property type="term" value="F:DNA binding"/>
    <property type="evidence" value="ECO:0007669"/>
    <property type="project" value="TreeGrafter"/>
</dbReference>
<reference evidence="3" key="1">
    <citation type="submission" date="2022-10" db="EMBL/GenBank/DDBJ databases">
        <title>Determination and structural analysis of whole genome sequence of Sarocladium strictum F4-1.</title>
        <authorList>
            <person name="Hu L."/>
            <person name="Jiang Y."/>
        </authorList>
    </citation>
    <scope>NUCLEOTIDE SEQUENCE</scope>
    <source>
        <strain evidence="3">F4-1</strain>
    </source>
</reference>
<evidence type="ECO:0000313" key="4">
    <source>
        <dbReference type="Proteomes" id="UP001175261"/>
    </source>
</evidence>
<feature type="compositionally biased region" description="Polar residues" evidence="1">
    <location>
        <begin position="28"/>
        <end position="41"/>
    </location>
</feature>
<feature type="compositionally biased region" description="Acidic residues" evidence="1">
    <location>
        <begin position="523"/>
        <end position="543"/>
    </location>
</feature>
<feature type="region of interest" description="Disordered" evidence="1">
    <location>
        <begin position="625"/>
        <end position="686"/>
    </location>
</feature>
<feature type="domain" description="AAA+ ATPase" evidence="2">
    <location>
        <begin position="567"/>
        <end position="758"/>
    </location>
</feature>
<feature type="region of interest" description="Disordered" evidence="1">
    <location>
        <begin position="1"/>
        <end position="82"/>
    </location>
</feature>
<dbReference type="Pfam" id="PF00004">
    <property type="entry name" value="AAA"/>
    <property type="match status" value="1"/>
</dbReference>
<dbReference type="Proteomes" id="UP001175261">
    <property type="component" value="Unassembled WGS sequence"/>
</dbReference>
<accession>A0AA39GJ69</accession>
<dbReference type="InterPro" id="IPR003959">
    <property type="entry name" value="ATPase_AAA_core"/>
</dbReference>
<keyword evidence="4" id="KW-1185">Reference proteome</keyword>
<feature type="compositionally biased region" description="Basic residues" evidence="1">
    <location>
        <begin position="214"/>
        <end position="223"/>
    </location>
</feature>
<dbReference type="InterPro" id="IPR027417">
    <property type="entry name" value="P-loop_NTPase"/>
</dbReference>
<organism evidence="3 4">
    <name type="scientific">Sarocladium strictum</name>
    <name type="common">Black bundle disease fungus</name>
    <name type="synonym">Acremonium strictum</name>
    <dbReference type="NCBI Taxonomy" id="5046"/>
    <lineage>
        <taxon>Eukaryota</taxon>
        <taxon>Fungi</taxon>
        <taxon>Dikarya</taxon>
        <taxon>Ascomycota</taxon>
        <taxon>Pezizomycotina</taxon>
        <taxon>Sordariomycetes</taxon>
        <taxon>Hypocreomycetidae</taxon>
        <taxon>Hypocreales</taxon>
        <taxon>Sarocladiaceae</taxon>
        <taxon>Sarocladium</taxon>
    </lineage>
</organism>
<dbReference type="GO" id="GO:0005634">
    <property type="term" value="C:nucleus"/>
    <property type="evidence" value="ECO:0007669"/>
    <property type="project" value="TreeGrafter"/>
</dbReference>